<dbReference type="InterPro" id="IPR010982">
    <property type="entry name" value="Lambda_DNA-bd_dom_sf"/>
</dbReference>
<dbReference type="Proteomes" id="UP000003645">
    <property type="component" value="Chromosome"/>
</dbReference>
<evidence type="ECO:0000259" key="1">
    <source>
        <dbReference type="PROSITE" id="PS50943"/>
    </source>
</evidence>
<sequence>MLETIQEILQKNNLTQSDVAKMSGISLATINQAIKKPVSSWSVRILNAIAGALHQSPGKLLDRLQKNQYTLEIDNQRQTIQGVHINDRTSFQQLRFVVQNNVLEGWEPTTEDILFLVDSGEHPDPQLEKEYEEIFGKDK</sequence>
<organism evidence="2 3">
    <name type="scientific">Limosilactobacillus mucosae LM1</name>
    <dbReference type="NCBI Taxonomy" id="1130798"/>
    <lineage>
        <taxon>Bacteria</taxon>
        <taxon>Bacillati</taxon>
        <taxon>Bacillota</taxon>
        <taxon>Bacilli</taxon>
        <taxon>Lactobacillales</taxon>
        <taxon>Lactobacillaceae</taxon>
        <taxon>Limosilactobacillus</taxon>
    </lineage>
</organism>
<feature type="domain" description="HTH cro/C1-type" evidence="1">
    <location>
        <begin position="5"/>
        <end position="60"/>
    </location>
</feature>
<dbReference type="HOGENOM" id="CLU_1832630_0_0_9"/>
<evidence type="ECO:0000313" key="2">
    <source>
        <dbReference type="EMBL" id="AJT51453.1"/>
    </source>
</evidence>
<accession>A0A0D4CMX3</accession>
<dbReference type="KEGG" id="lmu:LBLM1_05895"/>
<gene>
    <name evidence="2" type="ORF">LBLM1_05895</name>
</gene>
<dbReference type="GO" id="GO:0003677">
    <property type="term" value="F:DNA binding"/>
    <property type="evidence" value="ECO:0007669"/>
    <property type="project" value="InterPro"/>
</dbReference>
<dbReference type="SMART" id="SM00530">
    <property type="entry name" value="HTH_XRE"/>
    <property type="match status" value="1"/>
</dbReference>
<dbReference type="PROSITE" id="PS50943">
    <property type="entry name" value="HTH_CROC1"/>
    <property type="match status" value="1"/>
</dbReference>
<dbReference type="InterPro" id="IPR001387">
    <property type="entry name" value="Cro/C1-type_HTH"/>
</dbReference>
<reference evidence="2 3" key="1">
    <citation type="journal article" date="2012" name="J. Bacteriol.">
        <title>Genome sequence of Lactobacillus mucosae LM1, isolated from piglet feces.</title>
        <authorList>
            <person name="Lee J.H."/>
            <person name="Valeriano V.D."/>
            <person name="Shin Y.R."/>
            <person name="Chae J.P."/>
            <person name="Kim G.B."/>
            <person name="Ham J.S."/>
            <person name="Chun J."/>
            <person name="Kang D.K."/>
        </authorList>
    </citation>
    <scope>NUCLEOTIDE SEQUENCE [LARGE SCALE GENOMIC DNA]</scope>
    <source>
        <strain evidence="2 3">LM1</strain>
    </source>
</reference>
<name>A0A0D4CMX3_LIMMU</name>
<dbReference type="Gene3D" id="1.10.260.40">
    <property type="entry name" value="lambda repressor-like DNA-binding domains"/>
    <property type="match status" value="1"/>
</dbReference>
<evidence type="ECO:0000313" key="3">
    <source>
        <dbReference type="Proteomes" id="UP000003645"/>
    </source>
</evidence>
<dbReference type="AlphaFoldDB" id="A0A0D4CMX3"/>
<dbReference type="Pfam" id="PF13443">
    <property type="entry name" value="HTH_26"/>
    <property type="match status" value="1"/>
</dbReference>
<dbReference type="SUPFAM" id="SSF47413">
    <property type="entry name" value="lambda repressor-like DNA-binding domains"/>
    <property type="match status" value="1"/>
</dbReference>
<protein>
    <recommendedName>
        <fullName evidence="1">HTH cro/C1-type domain-containing protein</fullName>
    </recommendedName>
</protein>
<proteinExistence type="predicted"/>
<keyword evidence="3" id="KW-1185">Reference proteome</keyword>
<dbReference type="EMBL" id="CP011013">
    <property type="protein sequence ID" value="AJT51453.1"/>
    <property type="molecule type" value="Genomic_DNA"/>
</dbReference>